<dbReference type="InterPro" id="IPR004821">
    <property type="entry name" value="Cyt_trans-like"/>
</dbReference>
<evidence type="ECO:0000259" key="22">
    <source>
        <dbReference type="Pfam" id="PF01467"/>
    </source>
</evidence>
<dbReference type="HAMAP" id="MF_00376">
    <property type="entry name" value="Dephospho_CoA_kinase"/>
    <property type="match status" value="1"/>
</dbReference>
<feature type="domain" description="Cytidyltransferase-like" evidence="22">
    <location>
        <begin position="154"/>
        <end position="296"/>
    </location>
</feature>
<evidence type="ECO:0000256" key="8">
    <source>
        <dbReference type="ARBA" id="ARBA00022695"/>
    </source>
</evidence>
<dbReference type="CDD" id="cd02022">
    <property type="entry name" value="DPCK"/>
    <property type="match status" value="1"/>
</dbReference>
<proteinExistence type="inferred from homology"/>
<accession>A0A8K0GHG9</accession>
<reference evidence="23" key="1">
    <citation type="submission" date="2019-08" db="EMBL/GenBank/DDBJ databases">
        <title>The genome of the North American firefly Photinus pyralis.</title>
        <authorList>
            <consortium name="Photinus pyralis genome working group"/>
            <person name="Fallon T.R."/>
            <person name="Sander Lower S.E."/>
            <person name="Weng J.-K."/>
        </authorList>
    </citation>
    <scope>NUCLEOTIDE SEQUENCE</scope>
    <source>
        <strain evidence="23">TRF0915ILg1</strain>
        <tissue evidence="23">Whole body</tissue>
    </source>
</reference>
<organism evidence="23 24">
    <name type="scientific">Ignelater luminosus</name>
    <name type="common">Cucubano</name>
    <name type="synonym">Pyrophorus luminosus</name>
    <dbReference type="NCBI Taxonomy" id="2038154"/>
    <lineage>
        <taxon>Eukaryota</taxon>
        <taxon>Metazoa</taxon>
        <taxon>Ecdysozoa</taxon>
        <taxon>Arthropoda</taxon>
        <taxon>Hexapoda</taxon>
        <taxon>Insecta</taxon>
        <taxon>Pterygota</taxon>
        <taxon>Neoptera</taxon>
        <taxon>Endopterygota</taxon>
        <taxon>Coleoptera</taxon>
        <taxon>Polyphaga</taxon>
        <taxon>Elateriformia</taxon>
        <taxon>Elateroidea</taxon>
        <taxon>Elateridae</taxon>
        <taxon>Agrypninae</taxon>
        <taxon>Pyrophorini</taxon>
        <taxon>Ignelater</taxon>
    </lineage>
</organism>
<keyword evidence="24" id="KW-1185">Reference proteome</keyword>
<dbReference type="GO" id="GO:0004140">
    <property type="term" value="F:dephospho-CoA kinase activity"/>
    <property type="evidence" value="ECO:0007669"/>
    <property type="project" value="UniProtKB-EC"/>
</dbReference>
<evidence type="ECO:0000256" key="20">
    <source>
        <dbReference type="ARBA" id="ARBA00066359"/>
    </source>
</evidence>
<dbReference type="EC" id="2.7.1.24" evidence="20"/>
<dbReference type="FunFam" id="3.40.50.300:FF:000899">
    <property type="entry name" value="Bifunctional coenzyme A synthase"/>
    <property type="match status" value="1"/>
</dbReference>
<gene>
    <name evidence="23" type="ORF">ILUMI_04313</name>
</gene>
<evidence type="ECO:0000313" key="23">
    <source>
        <dbReference type="EMBL" id="KAF2901872.1"/>
    </source>
</evidence>
<comment type="caution">
    <text evidence="23">The sequence shown here is derived from an EMBL/GenBank/DDBJ whole genome shotgun (WGS) entry which is preliminary data.</text>
</comment>
<dbReference type="GO" id="GO:0005759">
    <property type="term" value="C:mitochondrial matrix"/>
    <property type="evidence" value="ECO:0007669"/>
    <property type="project" value="UniProtKB-SubCell"/>
</dbReference>
<comment type="pathway">
    <text evidence="17">Cofactor biosynthesis; coenzyme A biosynthesis; CoA from (R)-pantothenate: step 4/5.</text>
</comment>
<dbReference type="PANTHER" id="PTHR10695:SF46">
    <property type="entry name" value="BIFUNCTIONAL COENZYME A SYNTHASE-RELATED"/>
    <property type="match status" value="1"/>
</dbReference>
<keyword evidence="12" id="KW-0496">Mitochondrion</keyword>
<keyword evidence="13" id="KW-0511">Multifunctional enzyme</keyword>
<comment type="pathway">
    <text evidence="18">Cofactor biosynthesis; coenzyme A biosynthesis; CoA from (R)-pantothenate: step 5/5.</text>
</comment>
<evidence type="ECO:0000256" key="1">
    <source>
        <dbReference type="ARBA" id="ARBA00004305"/>
    </source>
</evidence>
<evidence type="ECO:0000256" key="2">
    <source>
        <dbReference type="ARBA" id="ARBA00004496"/>
    </source>
</evidence>
<comment type="catalytic activity">
    <reaction evidence="14">
        <text>(R)-4'-phosphopantetheine + ATP + H(+) = 3'-dephospho-CoA + diphosphate</text>
        <dbReference type="Rhea" id="RHEA:19801"/>
        <dbReference type="ChEBI" id="CHEBI:15378"/>
        <dbReference type="ChEBI" id="CHEBI:30616"/>
        <dbReference type="ChEBI" id="CHEBI:33019"/>
        <dbReference type="ChEBI" id="CHEBI:57328"/>
        <dbReference type="ChEBI" id="CHEBI:61723"/>
        <dbReference type="EC" id="2.7.7.3"/>
    </reaction>
    <physiologicalReaction direction="left-to-right" evidence="14">
        <dbReference type="Rhea" id="RHEA:19802"/>
    </physiologicalReaction>
</comment>
<comment type="catalytic activity">
    <reaction evidence="15">
        <text>3'-dephospho-CoA + ATP = ADP + CoA + H(+)</text>
        <dbReference type="Rhea" id="RHEA:18245"/>
        <dbReference type="ChEBI" id="CHEBI:15378"/>
        <dbReference type="ChEBI" id="CHEBI:30616"/>
        <dbReference type="ChEBI" id="CHEBI:57287"/>
        <dbReference type="ChEBI" id="CHEBI:57328"/>
        <dbReference type="ChEBI" id="CHEBI:456216"/>
        <dbReference type="EC" id="2.7.1.24"/>
    </reaction>
    <physiologicalReaction direction="left-to-right" evidence="15">
        <dbReference type="Rhea" id="RHEA:18246"/>
    </physiologicalReaction>
</comment>
<dbReference type="OrthoDB" id="330671at2759"/>
<dbReference type="Proteomes" id="UP000801492">
    <property type="component" value="Unassembled WGS sequence"/>
</dbReference>
<keyword evidence="11" id="KW-0067">ATP-binding</keyword>
<comment type="function">
    <text evidence="16">Bifunctional enzyme that catalyzes the fourth and fifth sequential steps of CoA biosynthetic pathway. The fourth reaction is catalyzed by the phosphopantetheine adenylyltransferase, coded by the coaD domain; the fifth reaction is catalyzed by the dephospho-CoA kinase, coded by the coaE domain. May act as a point of CoA biosynthesis regulation.</text>
</comment>
<dbReference type="GO" id="GO:0015937">
    <property type="term" value="P:coenzyme A biosynthetic process"/>
    <property type="evidence" value="ECO:0007669"/>
    <property type="project" value="InterPro"/>
</dbReference>
<dbReference type="Gene3D" id="3.40.50.300">
    <property type="entry name" value="P-loop containing nucleotide triphosphate hydrolases"/>
    <property type="match status" value="1"/>
</dbReference>
<dbReference type="Gene3D" id="3.40.50.620">
    <property type="entry name" value="HUPs"/>
    <property type="match status" value="1"/>
</dbReference>
<dbReference type="InterPro" id="IPR027417">
    <property type="entry name" value="P-loop_NTPase"/>
</dbReference>
<evidence type="ECO:0000256" key="9">
    <source>
        <dbReference type="ARBA" id="ARBA00022741"/>
    </source>
</evidence>
<evidence type="ECO:0000256" key="21">
    <source>
        <dbReference type="ARBA" id="ARBA00067394"/>
    </source>
</evidence>
<evidence type="ECO:0000256" key="13">
    <source>
        <dbReference type="ARBA" id="ARBA00023268"/>
    </source>
</evidence>
<evidence type="ECO:0000256" key="6">
    <source>
        <dbReference type="ARBA" id="ARBA00022553"/>
    </source>
</evidence>
<dbReference type="EC" id="2.7.7.3" evidence="4"/>
<evidence type="ECO:0000256" key="3">
    <source>
        <dbReference type="ARBA" id="ARBA00011245"/>
    </source>
</evidence>
<evidence type="ECO:0000256" key="4">
    <source>
        <dbReference type="ARBA" id="ARBA00012392"/>
    </source>
</evidence>
<evidence type="ECO:0000256" key="14">
    <source>
        <dbReference type="ARBA" id="ARBA00051310"/>
    </source>
</evidence>
<comment type="similarity">
    <text evidence="19">In the central section; belongs to the eukaryotic CoaD family.</text>
</comment>
<dbReference type="InterPro" id="IPR001977">
    <property type="entry name" value="Depp_CoAkinase"/>
</dbReference>
<dbReference type="NCBIfam" id="TIGR00152">
    <property type="entry name" value="dephospho-CoA kinase"/>
    <property type="match status" value="1"/>
</dbReference>
<dbReference type="SUPFAM" id="SSF52374">
    <property type="entry name" value="Nucleotidylyl transferase"/>
    <property type="match status" value="1"/>
</dbReference>
<dbReference type="GO" id="GO:0005524">
    <property type="term" value="F:ATP binding"/>
    <property type="evidence" value="ECO:0007669"/>
    <property type="project" value="UniProtKB-KW"/>
</dbReference>
<keyword evidence="5" id="KW-0963">Cytoplasm</keyword>
<dbReference type="Pfam" id="PF01467">
    <property type="entry name" value="CTP_transf_like"/>
    <property type="match status" value="1"/>
</dbReference>
<evidence type="ECO:0000256" key="16">
    <source>
        <dbReference type="ARBA" id="ARBA00059677"/>
    </source>
</evidence>
<evidence type="ECO:0000313" key="24">
    <source>
        <dbReference type="Proteomes" id="UP000801492"/>
    </source>
</evidence>
<dbReference type="NCBIfam" id="NF001985">
    <property type="entry name" value="PRK00777.1"/>
    <property type="match status" value="1"/>
</dbReference>
<evidence type="ECO:0000256" key="12">
    <source>
        <dbReference type="ARBA" id="ARBA00023128"/>
    </source>
</evidence>
<dbReference type="FunFam" id="3.40.50.620:FF:000089">
    <property type="entry name" value="Bifunctional coenzyme A synthase"/>
    <property type="match status" value="1"/>
</dbReference>
<dbReference type="InterPro" id="IPR014729">
    <property type="entry name" value="Rossmann-like_a/b/a_fold"/>
</dbReference>
<evidence type="ECO:0000256" key="19">
    <source>
        <dbReference type="ARBA" id="ARBA00061673"/>
    </source>
</evidence>
<protein>
    <recommendedName>
        <fullName evidence="21">Bifunctional coenzyme A synthase</fullName>
        <ecNumber evidence="20">2.7.1.24</ecNumber>
        <ecNumber evidence="4">2.7.7.3</ecNumber>
    </recommendedName>
</protein>
<dbReference type="SUPFAM" id="SSF52540">
    <property type="entry name" value="P-loop containing nucleoside triphosphate hydrolases"/>
    <property type="match status" value="1"/>
</dbReference>
<evidence type="ECO:0000256" key="18">
    <source>
        <dbReference type="ARBA" id="ARBA00060696"/>
    </source>
</evidence>
<evidence type="ECO:0000256" key="17">
    <source>
        <dbReference type="ARBA" id="ARBA00060565"/>
    </source>
</evidence>
<keyword evidence="6" id="KW-0597">Phosphoprotein</keyword>
<evidence type="ECO:0000256" key="5">
    <source>
        <dbReference type="ARBA" id="ARBA00022490"/>
    </source>
</evidence>
<evidence type="ECO:0000256" key="15">
    <source>
        <dbReference type="ARBA" id="ARBA00051912"/>
    </source>
</evidence>
<evidence type="ECO:0000256" key="10">
    <source>
        <dbReference type="ARBA" id="ARBA00022777"/>
    </source>
</evidence>
<keyword evidence="7" id="KW-0808">Transferase</keyword>
<dbReference type="PANTHER" id="PTHR10695">
    <property type="entry name" value="DEPHOSPHO-COA KINASE-RELATED"/>
    <property type="match status" value="1"/>
</dbReference>
<keyword evidence="9" id="KW-0547">Nucleotide-binding</keyword>
<dbReference type="EMBL" id="VTPC01001466">
    <property type="protein sequence ID" value="KAF2901872.1"/>
    <property type="molecule type" value="Genomic_DNA"/>
</dbReference>
<keyword evidence="8" id="KW-0548">Nucleotidyltransferase</keyword>
<name>A0A8K0GHG9_IGNLU</name>
<dbReference type="GO" id="GO:0004595">
    <property type="term" value="F:pantetheine-phosphate adenylyltransferase activity"/>
    <property type="evidence" value="ECO:0007669"/>
    <property type="project" value="UniProtKB-EC"/>
</dbReference>
<dbReference type="PROSITE" id="PS51219">
    <property type="entry name" value="DPCK"/>
    <property type="match status" value="1"/>
</dbReference>
<comment type="subcellular location">
    <subcellularLocation>
        <location evidence="2">Cytoplasm</location>
    </subcellularLocation>
    <subcellularLocation>
        <location evidence="1">Mitochondrion matrix</location>
    </subcellularLocation>
</comment>
<evidence type="ECO:0000256" key="11">
    <source>
        <dbReference type="ARBA" id="ARBA00022840"/>
    </source>
</evidence>
<comment type="subunit">
    <text evidence="3">Monomer.</text>
</comment>
<evidence type="ECO:0000256" key="7">
    <source>
        <dbReference type="ARBA" id="ARBA00022679"/>
    </source>
</evidence>
<sequence length="514" mass="57246">MLVKTGLLVVSNPQHIGRILSNVQQKVKSTLYIQLLSALSEPLSFHPNLFTSWPKYSQTIWGIYSQAATYCQGLDVRVLLSGIKYQNISKIQTQKKIELVIFDKIYNQNDIDGFLQAKIENVSKECGVEIANNDVSDDLCVDNVGNDKIYKHTVLGGTFDRLHIAHKILLSEAALRSTSRITVGVTEENMLKTKTLWELVEPYETRANSVKDFLSDICPELDVSIAPLTDAFGPTQNDPSMELLVVSAETLKGGQKVNEVRQEKELSVLDVLSVELIDEPHRNAVEEEKISSSTSRMRLLGTLLKPPSKNPNLPVKPYIIGLTGGIASGKSGIVQRLRELDAEVIDCDKVAHELYQNGKPCHTLIVEAFGDCVLASNGEIDRKVLGSIVFKDPNQLQKLNSLIWPAIAEEVSNRIKNSQAQVVVIEAAVLLTAGWEKLCHEVWATMVPQTEAIHRLKTRNGLTEDQARNRISSQPNNQIYVEAANVVFCSLWAVEYTRSQVDKAWSLLQDRLPL</sequence>
<keyword evidence="10" id="KW-0418">Kinase</keyword>
<dbReference type="Pfam" id="PF01121">
    <property type="entry name" value="CoaE"/>
    <property type="match status" value="1"/>
</dbReference>
<dbReference type="AlphaFoldDB" id="A0A8K0GHG9"/>